<dbReference type="AlphaFoldDB" id="A0A0H3K4Z3"/>
<dbReference type="InterPro" id="IPR023203">
    <property type="entry name" value="TTHA0068_sf"/>
</dbReference>
<dbReference type="eggNOG" id="COG1547">
    <property type="taxonomic scope" value="Bacteria"/>
</dbReference>
<proteinExistence type="predicted"/>
<dbReference type="Pfam" id="PF03745">
    <property type="entry name" value="DUF309"/>
    <property type="match status" value="1"/>
</dbReference>
<organism evidence="1 2">
    <name type="scientific">Synechococcus sp. (strain ATCC 27144 / PCC 6301 / SAUG 1402/1)</name>
    <name type="common">Anacystis nidulans</name>
    <dbReference type="NCBI Taxonomy" id="269084"/>
    <lineage>
        <taxon>Bacteria</taxon>
        <taxon>Bacillati</taxon>
        <taxon>Cyanobacteriota</taxon>
        <taxon>Cyanophyceae</taxon>
        <taxon>Synechococcales</taxon>
        <taxon>Synechococcaceae</taxon>
        <taxon>Synechococcus</taxon>
    </lineage>
</organism>
<dbReference type="SUPFAM" id="SSF140663">
    <property type="entry name" value="TTHA0068-like"/>
    <property type="match status" value="1"/>
</dbReference>
<protein>
    <recommendedName>
        <fullName evidence="3">DUF309 domain-containing protein</fullName>
    </recommendedName>
</protein>
<evidence type="ECO:0000313" key="1">
    <source>
        <dbReference type="EMBL" id="BAD79195.1"/>
    </source>
</evidence>
<dbReference type="KEGG" id="syc:syc1005_d"/>
<dbReference type="InterPro" id="IPR005500">
    <property type="entry name" value="DUF309"/>
</dbReference>
<evidence type="ECO:0000313" key="2">
    <source>
        <dbReference type="Proteomes" id="UP000001175"/>
    </source>
</evidence>
<accession>A0A0H3K4Z3</accession>
<dbReference type="RefSeq" id="WP_011243317.1">
    <property type="nucleotide sequence ID" value="NC_006576.1"/>
</dbReference>
<dbReference type="PANTHER" id="PTHR34796">
    <property type="entry name" value="EXPRESSED PROTEIN"/>
    <property type="match status" value="1"/>
</dbReference>
<evidence type="ECO:0008006" key="3">
    <source>
        <dbReference type="Google" id="ProtNLM"/>
    </source>
</evidence>
<sequence length="140" mass="15198">MSALLTDPRYQAGIALFNQRQFYACHDVFEALWHEAIEPDRTFLQGVLQIAVGLHHLSNSNRRGATILLGEGCARLQDYQPDYATVDVSHLLAQSRQVLQALQGLPSEDCGEAIVIGLGLRAGTAPSLPCPQLCLQTSGV</sequence>
<gene>
    <name evidence="1" type="ordered locus">syc1005_d</name>
</gene>
<dbReference type="Proteomes" id="UP000001175">
    <property type="component" value="Chromosome"/>
</dbReference>
<dbReference type="EMBL" id="AP008231">
    <property type="protein sequence ID" value="BAD79195.1"/>
    <property type="molecule type" value="Genomic_DNA"/>
</dbReference>
<name>A0A0H3K4Z3_SYNP6</name>
<reference evidence="1 2" key="1">
    <citation type="journal article" date="2007" name="Photosyn. Res.">
        <title>Complete nucleotide sequence of the freshwater unicellular cyanobacterium Synechococcus elongatus PCC 6301 chromosome: gene content and organization.</title>
        <authorList>
            <person name="Sugita C."/>
            <person name="Ogata K."/>
            <person name="Shikata M."/>
            <person name="Jikuya H."/>
            <person name="Takano J."/>
            <person name="Furumichi M."/>
            <person name="Kanehisa M."/>
            <person name="Omata T."/>
            <person name="Sugiura M."/>
            <person name="Sugita M."/>
        </authorList>
    </citation>
    <scope>NUCLEOTIDE SEQUENCE [LARGE SCALE GENOMIC DNA]</scope>
    <source>
        <strain evidence="2">ATCC 27144 / PCC 6301 / SAUG 1402/1</strain>
    </source>
</reference>
<dbReference type="PANTHER" id="PTHR34796:SF1">
    <property type="entry name" value="EXPRESSED PROTEIN"/>
    <property type="match status" value="1"/>
</dbReference>
<dbReference type="Gene3D" id="1.10.3450.10">
    <property type="entry name" value="TTHA0068-like"/>
    <property type="match status" value="1"/>
</dbReference>